<evidence type="ECO:0000313" key="6">
    <source>
        <dbReference type="Proteomes" id="UP000516437"/>
    </source>
</evidence>
<accession>A0A6A1UNI9</accession>
<dbReference type="GO" id="GO:0005524">
    <property type="term" value="F:ATP binding"/>
    <property type="evidence" value="ECO:0007669"/>
    <property type="project" value="UniProtKB-KW"/>
</dbReference>
<dbReference type="AlphaFoldDB" id="A0A6A1UNI9"/>
<keyword evidence="1" id="KW-0723">Serine/threonine-protein kinase</keyword>
<name>A0A6A1UNI9_9ROSI</name>
<dbReference type="SUPFAM" id="SSF56112">
    <property type="entry name" value="Protein kinase-like (PK-like)"/>
    <property type="match status" value="1"/>
</dbReference>
<dbReference type="PANTHER" id="PTHR47989:SF62">
    <property type="entry name" value="OS05G0423500 PROTEIN"/>
    <property type="match status" value="1"/>
</dbReference>
<sequence>MAWESRLRVARDIAHAVAFLHTGFSRPVIHTDIMPENILFDQHDIPKLSAFGNAISIPEGETHVHKHQTIVTFGYSAPEYVTTGRVTEKIDVYSFGVLLLCLLTGEVGVFRDEKANVCVMLVDYVLKCGIDEIVNPRISTGERGASMQQQLQAVLDLALICVDEDPERRPTMVHVTKELRRIESNYAILEYPKDIMQFINLRFQSASFLRLVWLGVEVAEMKCVAPSDFWMPSSPKLRLVSQRSRALAAAFLTGVQMV</sequence>
<keyword evidence="6" id="KW-1185">Reference proteome</keyword>
<keyword evidence="1" id="KW-0418">Kinase</keyword>
<dbReference type="Proteomes" id="UP000516437">
    <property type="component" value="Chromosome 8"/>
</dbReference>
<keyword evidence="3" id="KW-0067">ATP-binding</keyword>
<dbReference type="GO" id="GO:0004674">
    <property type="term" value="F:protein serine/threonine kinase activity"/>
    <property type="evidence" value="ECO:0007669"/>
    <property type="project" value="UniProtKB-KW"/>
</dbReference>
<dbReference type="Gene3D" id="1.10.510.10">
    <property type="entry name" value="Transferase(Phosphotransferase) domain 1"/>
    <property type="match status" value="1"/>
</dbReference>
<evidence type="ECO:0000256" key="3">
    <source>
        <dbReference type="ARBA" id="ARBA00022840"/>
    </source>
</evidence>
<evidence type="ECO:0000256" key="1">
    <source>
        <dbReference type="ARBA" id="ARBA00022527"/>
    </source>
</evidence>
<comment type="caution">
    <text evidence="5">The sequence shown here is derived from an EMBL/GenBank/DDBJ whole genome shotgun (WGS) entry which is preliminary data.</text>
</comment>
<proteinExistence type="predicted"/>
<evidence type="ECO:0000256" key="2">
    <source>
        <dbReference type="ARBA" id="ARBA00022741"/>
    </source>
</evidence>
<evidence type="ECO:0000313" key="5">
    <source>
        <dbReference type="EMBL" id="KAB1202064.1"/>
    </source>
</evidence>
<dbReference type="Pfam" id="PF00069">
    <property type="entry name" value="Pkinase"/>
    <property type="match status" value="1"/>
</dbReference>
<keyword evidence="1" id="KW-0808">Transferase</keyword>
<dbReference type="InterPro" id="IPR011009">
    <property type="entry name" value="Kinase-like_dom_sf"/>
</dbReference>
<feature type="domain" description="Protein kinase" evidence="4">
    <location>
        <begin position="1"/>
        <end position="189"/>
    </location>
</feature>
<reference evidence="5 6" key="1">
    <citation type="journal article" date="2019" name="Plant Biotechnol. J.">
        <title>The red bayberry genome and genetic basis of sex determination.</title>
        <authorList>
            <person name="Jia H.M."/>
            <person name="Jia H.J."/>
            <person name="Cai Q.L."/>
            <person name="Wang Y."/>
            <person name="Zhao H.B."/>
            <person name="Yang W.F."/>
            <person name="Wang G.Y."/>
            <person name="Li Y.H."/>
            <person name="Zhan D.L."/>
            <person name="Shen Y.T."/>
            <person name="Niu Q.F."/>
            <person name="Chang L."/>
            <person name="Qiu J."/>
            <person name="Zhao L."/>
            <person name="Xie H.B."/>
            <person name="Fu W.Y."/>
            <person name="Jin J."/>
            <person name="Li X.W."/>
            <person name="Jiao Y."/>
            <person name="Zhou C.C."/>
            <person name="Tu T."/>
            <person name="Chai C.Y."/>
            <person name="Gao J.L."/>
            <person name="Fan L.J."/>
            <person name="van de Weg E."/>
            <person name="Wang J.Y."/>
            <person name="Gao Z.S."/>
        </authorList>
    </citation>
    <scope>NUCLEOTIDE SEQUENCE [LARGE SCALE GENOMIC DNA]</scope>
    <source>
        <tissue evidence="5">Leaves</tissue>
    </source>
</reference>
<evidence type="ECO:0000259" key="4">
    <source>
        <dbReference type="PROSITE" id="PS50011"/>
    </source>
</evidence>
<dbReference type="EMBL" id="RXIC02000026">
    <property type="protein sequence ID" value="KAB1202064.1"/>
    <property type="molecule type" value="Genomic_DNA"/>
</dbReference>
<dbReference type="InterPro" id="IPR000719">
    <property type="entry name" value="Prot_kinase_dom"/>
</dbReference>
<keyword evidence="2" id="KW-0547">Nucleotide-binding</keyword>
<dbReference type="PANTHER" id="PTHR47989">
    <property type="entry name" value="OS01G0750732 PROTEIN"/>
    <property type="match status" value="1"/>
</dbReference>
<dbReference type="SMART" id="SM00220">
    <property type="entry name" value="S_TKc"/>
    <property type="match status" value="1"/>
</dbReference>
<organism evidence="5 6">
    <name type="scientific">Morella rubra</name>
    <name type="common">Chinese bayberry</name>
    <dbReference type="NCBI Taxonomy" id="262757"/>
    <lineage>
        <taxon>Eukaryota</taxon>
        <taxon>Viridiplantae</taxon>
        <taxon>Streptophyta</taxon>
        <taxon>Embryophyta</taxon>
        <taxon>Tracheophyta</taxon>
        <taxon>Spermatophyta</taxon>
        <taxon>Magnoliopsida</taxon>
        <taxon>eudicotyledons</taxon>
        <taxon>Gunneridae</taxon>
        <taxon>Pentapetalae</taxon>
        <taxon>rosids</taxon>
        <taxon>fabids</taxon>
        <taxon>Fagales</taxon>
        <taxon>Myricaceae</taxon>
        <taxon>Morella</taxon>
    </lineage>
</organism>
<protein>
    <recommendedName>
        <fullName evidence="4">Protein kinase domain-containing protein</fullName>
    </recommendedName>
</protein>
<dbReference type="PROSITE" id="PS50011">
    <property type="entry name" value="PROTEIN_KINASE_DOM"/>
    <property type="match status" value="1"/>
</dbReference>
<gene>
    <name evidence="5" type="ORF">CJ030_MR8G029143</name>
</gene>
<dbReference type="OrthoDB" id="75710at2759"/>